<accession>A0A6J6X2H0</accession>
<dbReference type="AlphaFoldDB" id="A0A6J6X2H0"/>
<dbReference type="PANTHER" id="PTHR33434">
    <property type="entry name" value="DEGV DOMAIN-CONTAINING PROTEIN DR_1986-RELATED"/>
    <property type="match status" value="1"/>
</dbReference>
<dbReference type="Pfam" id="PF02645">
    <property type="entry name" value="DegV"/>
    <property type="match status" value="1"/>
</dbReference>
<dbReference type="InterPro" id="IPR050270">
    <property type="entry name" value="DegV_domain_contain"/>
</dbReference>
<dbReference type="Gene3D" id="3.40.50.10170">
    <property type="match status" value="1"/>
</dbReference>
<reference evidence="2" key="1">
    <citation type="submission" date="2020-05" db="EMBL/GenBank/DDBJ databases">
        <authorList>
            <person name="Chiriac C."/>
            <person name="Salcher M."/>
            <person name="Ghai R."/>
            <person name="Kavagutti S V."/>
        </authorList>
    </citation>
    <scope>NUCLEOTIDE SEQUENCE</scope>
</reference>
<evidence type="ECO:0000256" key="1">
    <source>
        <dbReference type="ARBA" id="ARBA00023121"/>
    </source>
</evidence>
<dbReference type="InterPro" id="IPR043168">
    <property type="entry name" value="DegV_C"/>
</dbReference>
<proteinExistence type="predicted"/>
<dbReference type="SUPFAM" id="SSF82549">
    <property type="entry name" value="DAK1/DegV-like"/>
    <property type="match status" value="1"/>
</dbReference>
<gene>
    <name evidence="2" type="ORF">UFOPK2958_01051</name>
</gene>
<organism evidence="2">
    <name type="scientific">freshwater metagenome</name>
    <dbReference type="NCBI Taxonomy" id="449393"/>
    <lineage>
        <taxon>unclassified sequences</taxon>
        <taxon>metagenomes</taxon>
        <taxon>ecological metagenomes</taxon>
    </lineage>
</organism>
<dbReference type="Gene3D" id="3.30.1180.10">
    <property type="match status" value="1"/>
</dbReference>
<protein>
    <submittedName>
        <fullName evidence="2">Unannotated protein</fullName>
    </submittedName>
</protein>
<dbReference type="NCBIfam" id="TIGR00762">
    <property type="entry name" value="DegV"/>
    <property type="match status" value="1"/>
</dbReference>
<evidence type="ECO:0000313" key="2">
    <source>
        <dbReference type="EMBL" id="CAB4789358.1"/>
    </source>
</evidence>
<dbReference type="EMBL" id="CAFAAB010000125">
    <property type="protein sequence ID" value="CAB4789358.1"/>
    <property type="molecule type" value="Genomic_DNA"/>
</dbReference>
<dbReference type="InterPro" id="IPR003797">
    <property type="entry name" value="DegV"/>
</dbReference>
<sequence length="279" mass="28863">MATIRIITDSAADLPLDIAKRLNIAIVPLTVRFGDEEFVDGRDLTPLEFWAKCKTSSELPETAAPSPGAFQEAFLKAKAEGADGVVVVALSSDLSATHQSATLAAQAVADQIPVKIVDSRAVTMAEGMIAIDLAERAAAGASMDDLVTRGEELAGKVGVCGTIDTLEHLIKGGRLKGAKAVFGSMLSIKPLLELKDGLVAEAGRARTRTKAFASLVAAAKAAGPIERIAVTHGDAPDVDVIVAMLKEIPTVHELIIGDMGSTVGTHGGPGIVGLAWIRS</sequence>
<dbReference type="GO" id="GO:0008289">
    <property type="term" value="F:lipid binding"/>
    <property type="evidence" value="ECO:0007669"/>
    <property type="project" value="UniProtKB-KW"/>
</dbReference>
<keyword evidence="1" id="KW-0446">Lipid-binding</keyword>
<name>A0A6J6X2H0_9ZZZZ</name>
<dbReference type="PANTHER" id="PTHR33434:SF2">
    <property type="entry name" value="FATTY ACID-BINDING PROTEIN TM_1468"/>
    <property type="match status" value="1"/>
</dbReference>
<dbReference type="PROSITE" id="PS51482">
    <property type="entry name" value="DEGV"/>
    <property type="match status" value="1"/>
</dbReference>